<evidence type="ECO:0000256" key="2">
    <source>
        <dbReference type="ARBA" id="ARBA00022670"/>
    </source>
</evidence>
<feature type="domain" description="Peptidase M43 pregnancy-associated plasma-A" evidence="10">
    <location>
        <begin position="201"/>
        <end position="288"/>
    </location>
</feature>
<sequence length="294" mass="31936">MISFTRLFAAVVFGRVSTALAMPALNSRASPDLICGGDRLSISSLPSANETLLAHGPDPSLTGTEVKVHWNVIHADETFNGGYLTSDQVDAAINALNEHFAVSGISFERANLQYTNNSDWFANASIGDTELDNPQAAAMKDQLHTGTAQDLNIYSVGFQTSNLGGYATFPWWYKDSPKRDGVLFKWNTIPGDQSLPNYSQGKILVHEVGHWTGLYHTFQGGCSDSEGDYVSDTPAEAAATFGCPTSPTDTCPDLPGFDPVHNHMDYTYDACKTDTFTPGQVSRMQAAMQEFRSE</sequence>
<keyword evidence="7 11" id="KW-0482">Metalloprotease</keyword>
<keyword evidence="6" id="KW-0862">Zinc</keyword>
<dbReference type="GO" id="GO:0046872">
    <property type="term" value="F:metal ion binding"/>
    <property type="evidence" value="ECO:0007669"/>
    <property type="project" value="UniProtKB-KW"/>
</dbReference>
<name>A0A5N5QES5_9AGAM</name>
<evidence type="ECO:0000256" key="8">
    <source>
        <dbReference type="ARBA" id="ARBA00023157"/>
    </source>
</evidence>
<keyword evidence="4 9" id="KW-0732">Signal</keyword>
<dbReference type="InterPro" id="IPR008754">
    <property type="entry name" value="Peptidase_M43"/>
</dbReference>
<dbReference type="PANTHER" id="PTHR47466:SF1">
    <property type="entry name" value="METALLOPROTEASE MEP1 (AFU_ORTHOLOGUE AFUA_1G07730)-RELATED"/>
    <property type="match status" value="1"/>
</dbReference>
<dbReference type="SUPFAM" id="SSF55486">
    <property type="entry name" value="Metalloproteases ('zincins'), catalytic domain"/>
    <property type="match status" value="1"/>
</dbReference>
<dbReference type="AlphaFoldDB" id="A0A5N5QES5"/>
<dbReference type="CDD" id="cd04275">
    <property type="entry name" value="ZnMc_pappalysin_like"/>
    <property type="match status" value="1"/>
</dbReference>
<evidence type="ECO:0000256" key="4">
    <source>
        <dbReference type="ARBA" id="ARBA00022729"/>
    </source>
</evidence>
<keyword evidence="2 11" id="KW-0645">Protease</keyword>
<keyword evidence="3" id="KW-0479">Metal-binding</keyword>
<comment type="similarity">
    <text evidence="1">Belongs to the peptidase M43B family.</text>
</comment>
<dbReference type="InterPro" id="IPR024079">
    <property type="entry name" value="MetalloPept_cat_dom_sf"/>
</dbReference>
<evidence type="ECO:0000256" key="3">
    <source>
        <dbReference type="ARBA" id="ARBA00022723"/>
    </source>
</evidence>
<dbReference type="OrthoDB" id="536211at2759"/>
<evidence type="ECO:0000313" key="12">
    <source>
        <dbReference type="Proteomes" id="UP000383932"/>
    </source>
</evidence>
<evidence type="ECO:0000256" key="9">
    <source>
        <dbReference type="SAM" id="SignalP"/>
    </source>
</evidence>
<feature type="chain" id="PRO_5024464920" evidence="9">
    <location>
        <begin position="22"/>
        <end position="294"/>
    </location>
</feature>
<evidence type="ECO:0000256" key="7">
    <source>
        <dbReference type="ARBA" id="ARBA00023049"/>
    </source>
</evidence>
<evidence type="ECO:0000259" key="10">
    <source>
        <dbReference type="Pfam" id="PF05572"/>
    </source>
</evidence>
<keyword evidence="5" id="KW-0378">Hydrolase</keyword>
<proteinExistence type="inferred from homology"/>
<reference evidence="11 12" key="1">
    <citation type="journal article" date="2019" name="Fungal Biol. Biotechnol.">
        <title>Draft genome sequence of fastidious pathogen Ceratobasidium theobromae, which causes vascular-streak dieback in Theobroma cacao.</title>
        <authorList>
            <person name="Ali S.S."/>
            <person name="Asman A."/>
            <person name="Shao J."/>
            <person name="Firmansyah A.P."/>
            <person name="Susilo A.W."/>
            <person name="Rosmana A."/>
            <person name="McMahon P."/>
            <person name="Junaid M."/>
            <person name="Guest D."/>
            <person name="Kheng T.Y."/>
            <person name="Meinhardt L.W."/>
            <person name="Bailey B.A."/>
        </authorList>
    </citation>
    <scope>NUCLEOTIDE SEQUENCE [LARGE SCALE GENOMIC DNA]</scope>
    <source>
        <strain evidence="11 12">CT2</strain>
    </source>
</reference>
<protein>
    <submittedName>
        <fullName evidence="11">Extracellular metalloprotease</fullName>
    </submittedName>
</protein>
<evidence type="ECO:0000313" key="11">
    <source>
        <dbReference type="EMBL" id="KAB5590250.1"/>
    </source>
</evidence>
<comment type="caution">
    <text evidence="11">The sequence shown here is derived from an EMBL/GenBank/DDBJ whole genome shotgun (WGS) entry which is preliminary data.</text>
</comment>
<dbReference type="Proteomes" id="UP000383932">
    <property type="component" value="Unassembled WGS sequence"/>
</dbReference>
<gene>
    <name evidence="11" type="ORF">CTheo_6302</name>
</gene>
<evidence type="ECO:0000256" key="1">
    <source>
        <dbReference type="ARBA" id="ARBA00008721"/>
    </source>
</evidence>
<dbReference type="GO" id="GO:0008237">
    <property type="term" value="F:metallopeptidase activity"/>
    <property type="evidence" value="ECO:0007669"/>
    <property type="project" value="UniProtKB-KW"/>
</dbReference>
<feature type="signal peptide" evidence="9">
    <location>
        <begin position="1"/>
        <end position="21"/>
    </location>
</feature>
<dbReference type="GO" id="GO:0006508">
    <property type="term" value="P:proteolysis"/>
    <property type="evidence" value="ECO:0007669"/>
    <property type="project" value="UniProtKB-KW"/>
</dbReference>
<keyword evidence="8" id="KW-1015">Disulfide bond</keyword>
<accession>A0A5N5QES5</accession>
<dbReference type="EMBL" id="SSOP01000184">
    <property type="protein sequence ID" value="KAB5590250.1"/>
    <property type="molecule type" value="Genomic_DNA"/>
</dbReference>
<dbReference type="Pfam" id="PF05572">
    <property type="entry name" value="Peptidase_M43"/>
    <property type="match status" value="1"/>
</dbReference>
<organism evidence="11 12">
    <name type="scientific">Ceratobasidium theobromae</name>
    <dbReference type="NCBI Taxonomy" id="1582974"/>
    <lineage>
        <taxon>Eukaryota</taxon>
        <taxon>Fungi</taxon>
        <taxon>Dikarya</taxon>
        <taxon>Basidiomycota</taxon>
        <taxon>Agaricomycotina</taxon>
        <taxon>Agaricomycetes</taxon>
        <taxon>Cantharellales</taxon>
        <taxon>Ceratobasidiaceae</taxon>
        <taxon>Ceratobasidium</taxon>
    </lineage>
</organism>
<keyword evidence="12" id="KW-1185">Reference proteome</keyword>
<evidence type="ECO:0000256" key="6">
    <source>
        <dbReference type="ARBA" id="ARBA00022833"/>
    </source>
</evidence>
<evidence type="ECO:0000256" key="5">
    <source>
        <dbReference type="ARBA" id="ARBA00022801"/>
    </source>
</evidence>
<dbReference type="Gene3D" id="3.40.390.10">
    <property type="entry name" value="Collagenase (Catalytic Domain)"/>
    <property type="match status" value="1"/>
</dbReference>
<dbReference type="PANTHER" id="PTHR47466">
    <property type="match status" value="1"/>
</dbReference>